<dbReference type="RefSeq" id="XP_004177540.1">
    <property type="nucleotide sequence ID" value="XM_004177492.1"/>
</dbReference>
<reference evidence="2 3" key="1">
    <citation type="journal article" date="2011" name="Proc. Natl. Acad. Sci. U.S.A.">
        <title>Evolutionary erosion of yeast sex chromosomes by mating-type switching accidents.</title>
        <authorList>
            <person name="Gordon J.L."/>
            <person name="Armisen D."/>
            <person name="Proux-Wera E."/>
            <person name="Oheigeartaigh S.S."/>
            <person name="Byrne K.P."/>
            <person name="Wolfe K.H."/>
        </authorList>
    </citation>
    <scope>NUCLEOTIDE SEQUENCE [LARGE SCALE GENOMIC DNA]</scope>
    <source>
        <strain evidence="3">ATCC 34711 / CBS 6284 / DSM 70876 / NBRC 10599 / NRRL Y-10934 / UCD 77-7</strain>
    </source>
</reference>
<name>I2GV69_HENB6</name>
<organism evidence="2 3">
    <name type="scientific">Henningerozyma blattae (strain ATCC 34711 / CBS 6284 / DSM 70876 / NBRC 10599 / NRRL Y-10934 / UCD 77-7)</name>
    <name type="common">Yeast</name>
    <name type="synonym">Tetrapisispora blattae</name>
    <dbReference type="NCBI Taxonomy" id="1071380"/>
    <lineage>
        <taxon>Eukaryota</taxon>
        <taxon>Fungi</taxon>
        <taxon>Dikarya</taxon>
        <taxon>Ascomycota</taxon>
        <taxon>Saccharomycotina</taxon>
        <taxon>Saccharomycetes</taxon>
        <taxon>Saccharomycetales</taxon>
        <taxon>Saccharomycetaceae</taxon>
        <taxon>Henningerozyma</taxon>
    </lineage>
</organism>
<dbReference type="EMBL" id="HE806316">
    <property type="protein sequence ID" value="CCH58021.1"/>
    <property type="molecule type" value="Genomic_DNA"/>
</dbReference>
<proteinExistence type="predicted"/>
<gene>
    <name evidence="2" type="primary">TBLA0A02210</name>
    <name evidence="2" type="ORF">TBLA_0A02210</name>
</gene>
<dbReference type="HOGENOM" id="CLU_1289711_0_0_1"/>
<dbReference type="GeneID" id="14493380"/>
<evidence type="ECO:0000313" key="3">
    <source>
        <dbReference type="Proteomes" id="UP000002866"/>
    </source>
</evidence>
<dbReference type="GO" id="GO:0000776">
    <property type="term" value="C:kinetochore"/>
    <property type="evidence" value="ECO:0007669"/>
    <property type="project" value="InterPro"/>
</dbReference>
<dbReference type="AlphaFoldDB" id="I2GV69"/>
<protein>
    <submittedName>
        <fullName evidence="2">Uncharacterized protein</fullName>
    </submittedName>
</protein>
<dbReference type="STRING" id="1071380.I2GV69"/>
<keyword evidence="3" id="KW-1185">Reference proteome</keyword>
<sequence length="214" mass="24336">MDTRDKPKIKFRTGQVNCLFKQLFLALDAEARAQIEDPSSEEYIVVKNILQRFLVETFIASSPSINVVDNNLNVQDIILNTHSKYVEKYDPTLERKTVSEYRRWEDLIATVSELRHTGPSTIAERCEAPANEMLSIVDAAISELDNDLVKENIVEDSEESDSKFNIDDESLNVLVNQYENGIISLSDTKNNMKDTKSAIELLSEMCNELSEEPQ</sequence>
<dbReference type="Pfam" id="PF08641">
    <property type="entry name" value="Mis14"/>
    <property type="match status" value="1"/>
</dbReference>
<dbReference type="GO" id="GO:0000070">
    <property type="term" value="P:mitotic sister chromatid segregation"/>
    <property type="evidence" value="ECO:0007669"/>
    <property type="project" value="InterPro"/>
</dbReference>
<evidence type="ECO:0000313" key="2">
    <source>
        <dbReference type="EMBL" id="CCH58021.1"/>
    </source>
</evidence>
<dbReference type="KEGG" id="tbl:TBLA_0A02210"/>
<dbReference type="InParanoid" id="I2GV69"/>
<dbReference type="Proteomes" id="UP000002866">
    <property type="component" value="Chromosome 1"/>
</dbReference>
<keyword evidence="1" id="KW-0175">Coiled coil</keyword>
<dbReference type="FunCoup" id="I2GV69">
    <property type="interactions" value="116"/>
</dbReference>
<dbReference type="InterPro" id="IPR013950">
    <property type="entry name" value="Mis14/Nsl1"/>
</dbReference>
<feature type="coiled-coil region" evidence="1">
    <location>
        <begin position="185"/>
        <end position="212"/>
    </location>
</feature>
<accession>I2GV69</accession>
<evidence type="ECO:0000256" key="1">
    <source>
        <dbReference type="SAM" id="Coils"/>
    </source>
</evidence>